<dbReference type="OMA" id="TIIRVCC"/>
<dbReference type="RefSeq" id="XP_044562100.1">
    <property type="nucleotide sequence ID" value="XM_044706676.1"/>
</dbReference>
<gene>
    <name evidence="1" type="ORF">FDP41_003379</name>
</gene>
<protein>
    <submittedName>
        <fullName evidence="1">Uncharacterized protein</fullName>
    </submittedName>
</protein>
<keyword evidence="2" id="KW-1185">Reference proteome</keyword>
<dbReference type="EMBL" id="VFQX01000034">
    <property type="protein sequence ID" value="KAF0977387.1"/>
    <property type="molecule type" value="Genomic_DNA"/>
</dbReference>
<sequence length="129" mass="14668">MKSVLGDYIQFSIRFHSSNRLRDVISFFESLGYHSHEKIAPKKTKYVELTIPELNHGDNEAVKKALIFVCSSDIGNSSHRITPQTLKKYKLVFSKSKSKLVCGKICKTCYAKYVSAAKIDDFGCKKQKK</sequence>
<name>A0A6A5BK34_NAEFO</name>
<evidence type="ECO:0000313" key="2">
    <source>
        <dbReference type="Proteomes" id="UP000444721"/>
    </source>
</evidence>
<comment type="caution">
    <text evidence="1">The sequence shown here is derived from an EMBL/GenBank/DDBJ whole genome shotgun (WGS) entry which is preliminary data.</text>
</comment>
<dbReference type="AlphaFoldDB" id="A0A6A5BK34"/>
<organism evidence="1 2">
    <name type="scientific">Naegleria fowleri</name>
    <name type="common">Brain eating amoeba</name>
    <dbReference type="NCBI Taxonomy" id="5763"/>
    <lineage>
        <taxon>Eukaryota</taxon>
        <taxon>Discoba</taxon>
        <taxon>Heterolobosea</taxon>
        <taxon>Tetramitia</taxon>
        <taxon>Eutetramitia</taxon>
        <taxon>Vahlkampfiidae</taxon>
        <taxon>Naegleria</taxon>
    </lineage>
</organism>
<accession>A0A6A5BK34</accession>
<dbReference type="GeneID" id="68110597"/>
<evidence type="ECO:0000313" key="1">
    <source>
        <dbReference type="EMBL" id="KAF0977387.1"/>
    </source>
</evidence>
<dbReference type="VEuPathDB" id="AmoebaDB:NfTy_071770"/>
<proteinExistence type="predicted"/>
<dbReference type="VEuPathDB" id="AmoebaDB:FDP41_003379"/>
<dbReference type="Proteomes" id="UP000444721">
    <property type="component" value="Unassembled WGS sequence"/>
</dbReference>
<reference evidence="1 2" key="1">
    <citation type="journal article" date="2019" name="Sci. Rep.">
        <title>Nanopore sequencing improves the draft genome of the human pathogenic amoeba Naegleria fowleri.</title>
        <authorList>
            <person name="Liechti N."/>
            <person name="Schurch N."/>
            <person name="Bruggmann R."/>
            <person name="Wittwer M."/>
        </authorList>
    </citation>
    <scope>NUCLEOTIDE SEQUENCE [LARGE SCALE GENOMIC DNA]</scope>
    <source>
        <strain evidence="1 2">ATCC 30894</strain>
    </source>
</reference>